<dbReference type="GO" id="GO:0006508">
    <property type="term" value="P:proteolysis"/>
    <property type="evidence" value="ECO:0007669"/>
    <property type="project" value="InterPro"/>
</dbReference>
<dbReference type="InterPro" id="IPR052039">
    <property type="entry name" value="Caspase-related_regulators"/>
</dbReference>
<keyword evidence="4" id="KW-1185">Reference proteome</keyword>
<organism evidence="3 4">
    <name type="scientific">Desulfomarina profundi</name>
    <dbReference type="NCBI Taxonomy" id="2772557"/>
    <lineage>
        <taxon>Bacteria</taxon>
        <taxon>Pseudomonadati</taxon>
        <taxon>Thermodesulfobacteriota</taxon>
        <taxon>Desulfobulbia</taxon>
        <taxon>Desulfobulbales</taxon>
        <taxon>Desulfobulbaceae</taxon>
        <taxon>Desulfomarina</taxon>
    </lineage>
</organism>
<accession>A0A8D5JE13</accession>
<dbReference type="PANTHER" id="PTHR22576:SF37">
    <property type="entry name" value="MUCOSA-ASSOCIATED LYMPHOID TISSUE LYMPHOMA TRANSLOCATION PROTEIN 1"/>
    <property type="match status" value="1"/>
</dbReference>
<evidence type="ECO:0000259" key="2">
    <source>
        <dbReference type="PROSITE" id="PS50208"/>
    </source>
</evidence>
<dbReference type="EMBL" id="AP024086">
    <property type="protein sequence ID" value="BCL61893.1"/>
    <property type="molecule type" value="Genomic_DNA"/>
</dbReference>
<dbReference type="InterPro" id="IPR001309">
    <property type="entry name" value="Pept_C14_p20"/>
</dbReference>
<dbReference type="Proteomes" id="UP000826725">
    <property type="component" value="Chromosome"/>
</dbReference>
<protein>
    <recommendedName>
        <fullName evidence="2">Caspase family p20 domain-containing protein</fullName>
    </recommendedName>
</protein>
<dbReference type="AlphaFoldDB" id="A0A8D5JE13"/>
<dbReference type="PANTHER" id="PTHR22576">
    <property type="entry name" value="MUCOSA ASSOCIATED LYMPHOID TISSUE LYMPHOMA TRANSLOCATION PROTEIN 1/PARACASPASE"/>
    <property type="match status" value="1"/>
</dbReference>
<dbReference type="InterPro" id="IPR006597">
    <property type="entry name" value="Sel1-like"/>
</dbReference>
<proteinExistence type="predicted"/>
<reference evidence="3" key="1">
    <citation type="submission" date="2020-09" db="EMBL/GenBank/DDBJ databases">
        <title>Desulfogranum mesoprofundum gen. nov., sp. nov., a novel mesophilic, sulfate-reducing chemolithoautotroph isolated from a deep-sea hydrothermal vent chimney in the Suiyo Seamount.</title>
        <authorList>
            <person name="Hashimoto Y."/>
            <person name="Nakagawa S."/>
        </authorList>
    </citation>
    <scope>NUCLEOTIDE SEQUENCE</scope>
    <source>
        <strain evidence="3">KT2</strain>
    </source>
</reference>
<feature type="coiled-coil region" evidence="1">
    <location>
        <begin position="152"/>
        <end position="282"/>
    </location>
</feature>
<evidence type="ECO:0000313" key="3">
    <source>
        <dbReference type="EMBL" id="BCL61893.1"/>
    </source>
</evidence>
<dbReference type="Pfam" id="PF00656">
    <property type="entry name" value="Peptidase_C14"/>
    <property type="match status" value="1"/>
</dbReference>
<dbReference type="InterPro" id="IPR011600">
    <property type="entry name" value="Pept_C14_caspase"/>
</dbReference>
<keyword evidence="1" id="KW-0175">Coiled coil</keyword>
<dbReference type="KEGG" id="dbk:DGMP_25860"/>
<dbReference type="PROSITE" id="PS50208">
    <property type="entry name" value="CASPASE_P20"/>
    <property type="match status" value="1"/>
</dbReference>
<evidence type="ECO:0000256" key="1">
    <source>
        <dbReference type="SAM" id="Coils"/>
    </source>
</evidence>
<dbReference type="SMART" id="SM00671">
    <property type="entry name" value="SEL1"/>
    <property type="match status" value="2"/>
</dbReference>
<sequence length="649" mass="72916">MEVDCLLPGQVRKLGSMIYAGPRRPLKTTAGDCEIRGGEYVVYDRANYKSALAVWIVEAETGDPQAQTYVGEIYMKSPPEKPRYDLAAKWFERAAEKGYKRAQINLGYLYEHGLGVSKNMDRAVSWYSRASGVNVGDIVQREQLSSEERAELVELKEKNSAQLLELQRVRKEMTEAEEKILASRQDLEQRSAEIKKYQQEVARRQDELERVRKQLKASTVARNSAAEGELQARFAELERSLQEKENELTRQEEVARALSSEIKEYRNRSKTFETNLAALNRKLADLPGPRIEILNPELLRTRGIVIAPVNRKEEKRTITGKVWSPAGLRELKINGSPTPVEEDGLFRAIFPMRKGKVKVEVVAVDENGRRDKALFSLQYRSAEGASLASGGKGDDLSSIAFGRYFALVIGNNKYRGLPPLKTAVADATEVGRLLREQYGFTVTVLLNADRHAILSTLNDFRKKLTEKDNFLIYYAGHGTLEERNTQGFWLPVDADLDDDVNWLPTDRVTGIMNLMSAKQIMIIADACYSGIMTRASLTRLDAGRSKESYRKWLKKLASYKSRVVISSGETKPVLDGGGGKHSVFARALLETLRDNDKILLGIDLHRAVTEKVVEVSSRMGHDQVPQYAGLNRAGHELGDFLFIPKDSKG</sequence>
<feature type="domain" description="Caspase family p20" evidence="2">
    <location>
        <begin position="402"/>
        <end position="478"/>
    </location>
</feature>
<dbReference type="GO" id="GO:0004197">
    <property type="term" value="F:cysteine-type endopeptidase activity"/>
    <property type="evidence" value="ECO:0007669"/>
    <property type="project" value="InterPro"/>
</dbReference>
<dbReference type="Pfam" id="PF08238">
    <property type="entry name" value="Sel1"/>
    <property type="match status" value="2"/>
</dbReference>
<gene>
    <name evidence="3" type="ORF">DGMP_25860</name>
</gene>
<name>A0A8D5JE13_9BACT</name>
<evidence type="ECO:0000313" key="4">
    <source>
        <dbReference type="Proteomes" id="UP000826725"/>
    </source>
</evidence>